<dbReference type="Proteomes" id="UP000003227">
    <property type="component" value="Unassembled WGS sequence"/>
</dbReference>
<sequence length="54" mass="6433">MNYITERSVHKSDIKVDISDKIITLYTCNYEFKDARTIVHTKLISKKRLISRFV</sequence>
<evidence type="ECO:0000313" key="2">
    <source>
        <dbReference type="Proteomes" id="UP000003227"/>
    </source>
</evidence>
<evidence type="ECO:0000313" key="1">
    <source>
        <dbReference type="EMBL" id="EFH05904.1"/>
    </source>
</evidence>
<reference evidence="1 2" key="1">
    <citation type="submission" date="2010-05" db="EMBL/GenBank/DDBJ databases">
        <authorList>
            <person name="Qin X."/>
            <person name="Bachman B."/>
            <person name="Battles P."/>
            <person name="Bell A."/>
            <person name="Bess C."/>
            <person name="Bickham C."/>
            <person name="Chaboub L."/>
            <person name="Chen D."/>
            <person name="Coyle M."/>
            <person name="Deiros D.R."/>
            <person name="Dinh H."/>
            <person name="Forbes L."/>
            <person name="Fowler G."/>
            <person name="Francisco L."/>
            <person name="Fu Q."/>
            <person name="Gubbala S."/>
            <person name="Hale W."/>
            <person name="Han Y."/>
            <person name="Hemphill L."/>
            <person name="Highlander S.K."/>
            <person name="Hirani K."/>
            <person name="Hogues M."/>
            <person name="Jackson L."/>
            <person name="Jakkamsetti A."/>
            <person name="Javaid M."/>
            <person name="Jiang H."/>
            <person name="Korchina V."/>
            <person name="Kovar C."/>
            <person name="Lara F."/>
            <person name="Lee S."/>
            <person name="Mata R."/>
            <person name="Mathew T."/>
            <person name="Moen C."/>
            <person name="Morales K."/>
            <person name="Munidasa M."/>
            <person name="Nazareth L."/>
            <person name="Ngo R."/>
            <person name="Nguyen L."/>
            <person name="Okwuonu G."/>
            <person name="Ongeri F."/>
            <person name="Patil S."/>
            <person name="Petrosino J."/>
            <person name="Pham C."/>
            <person name="Pham P."/>
            <person name="Pu L.-L."/>
            <person name="Puazo M."/>
            <person name="Raj R."/>
            <person name="Reid J."/>
            <person name="Rouhana J."/>
            <person name="Saada N."/>
            <person name="Shang Y."/>
            <person name="Simmons D."/>
            <person name="Thornton R."/>
            <person name="Warren J."/>
            <person name="Weissenberger G."/>
            <person name="Zhang J."/>
            <person name="Zhang L."/>
            <person name="Zhou C."/>
            <person name="Zhu D."/>
            <person name="Muzny D."/>
            <person name="Worley K."/>
            <person name="Gibbs R."/>
        </authorList>
    </citation>
    <scope>NUCLEOTIDE SEQUENCE [LARGE SCALE GENOMIC DNA]</scope>
    <source>
        <strain evidence="1 2">NAP08</strain>
    </source>
</reference>
<dbReference type="SUPFAM" id="SSF63817">
    <property type="entry name" value="Sortase"/>
    <property type="match status" value="1"/>
</dbReference>
<protein>
    <recommendedName>
        <fullName evidence="3">Sortase family protein</fullName>
    </recommendedName>
</protein>
<gene>
    <name evidence="1" type="ORF">HMPREF0220_3028</name>
</gene>
<dbReference type="InterPro" id="IPR023365">
    <property type="entry name" value="Sortase_dom-sf"/>
</dbReference>
<organism evidence="1 2">
    <name type="scientific">Clostridioides difficile NAP08</name>
    <dbReference type="NCBI Taxonomy" id="525259"/>
    <lineage>
        <taxon>Bacteria</taxon>
        <taxon>Bacillati</taxon>
        <taxon>Bacillota</taxon>
        <taxon>Clostridia</taxon>
        <taxon>Peptostreptococcales</taxon>
        <taxon>Peptostreptococcaceae</taxon>
        <taxon>Clostridioides</taxon>
    </lineage>
</organism>
<dbReference type="AlphaFoldDB" id="D5Q7Z4"/>
<name>D5Q7Z4_CLODI</name>
<dbReference type="Gene3D" id="2.40.260.10">
    <property type="entry name" value="Sortase"/>
    <property type="match status" value="1"/>
</dbReference>
<proteinExistence type="predicted"/>
<dbReference type="HOGENOM" id="CLU_3046361_0_0_9"/>
<dbReference type="EMBL" id="ADNX01000081">
    <property type="protein sequence ID" value="EFH05904.1"/>
    <property type="molecule type" value="Genomic_DNA"/>
</dbReference>
<comment type="caution">
    <text evidence="1">The sequence shown here is derived from an EMBL/GenBank/DDBJ whole genome shotgun (WGS) entry which is preliminary data.</text>
</comment>
<accession>D5Q7Z4</accession>
<evidence type="ECO:0008006" key="3">
    <source>
        <dbReference type="Google" id="ProtNLM"/>
    </source>
</evidence>